<evidence type="ECO:0000256" key="5">
    <source>
        <dbReference type="ARBA" id="ARBA00022824"/>
    </source>
</evidence>
<evidence type="ECO:0000256" key="6">
    <source>
        <dbReference type="ARBA" id="ARBA00022848"/>
    </source>
</evidence>
<feature type="transmembrane region" description="Helical" evidence="17">
    <location>
        <begin position="111"/>
        <end position="133"/>
    </location>
</feature>
<evidence type="ECO:0000256" key="14">
    <source>
        <dbReference type="ARBA" id="ARBA00041664"/>
    </source>
</evidence>
<feature type="domain" description="3-oxo-5-alpha-steroid 4-dehydrogenase C-terminal" evidence="18">
    <location>
        <begin position="106"/>
        <end position="259"/>
    </location>
</feature>
<comment type="function">
    <text evidence="12">Converts testosterone into 5-alpha-dihydrotestosterone and progesterone or corticosterone into their corresponding 5-alpha-3-oxosteroids. It plays a central role in sexual differentiation and androgen physiology.</text>
</comment>
<dbReference type="PROSITE" id="PS50244">
    <property type="entry name" value="S5A_REDUCTASE"/>
    <property type="match status" value="1"/>
</dbReference>
<comment type="subcellular location">
    <subcellularLocation>
        <location evidence="1">Endoplasmic reticulum membrane</location>
        <topology evidence="1">Multi-pass membrane protein</topology>
    </subcellularLocation>
    <subcellularLocation>
        <location evidence="2">Microsome membrane</location>
    </subcellularLocation>
</comment>
<dbReference type="Proteomes" id="UP000190166">
    <property type="component" value="Unassembled WGS sequence"/>
</dbReference>
<evidence type="ECO:0000256" key="16">
    <source>
        <dbReference type="ARBA" id="ARBA00049166"/>
    </source>
</evidence>
<evidence type="ECO:0000256" key="9">
    <source>
        <dbReference type="ARBA" id="ARBA00023002"/>
    </source>
</evidence>
<evidence type="ECO:0000256" key="7">
    <source>
        <dbReference type="ARBA" id="ARBA00022857"/>
    </source>
</evidence>
<evidence type="ECO:0000259" key="18">
    <source>
        <dbReference type="Pfam" id="PF02544"/>
    </source>
</evidence>
<evidence type="ECO:0000256" key="13">
    <source>
        <dbReference type="ARBA" id="ARBA00039428"/>
    </source>
</evidence>
<evidence type="ECO:0000256" key="1">
    <source>
        <dbReference type="ARBA" id="ARBA00004477"/>
    </source>
</evidence>
<dbReference type="PIRSF" id="PIRSF015596">
    <property type="entry name" value="5_alpha-SR2"/>
    <property type="match status" value="1"/>
</dbReference>
<evidence type="ECO:0000256" key="17">
    <source>
        <dbReference type="SAM" id="Phobius"/>
    </source>
</evidence>
<evidence type="ECO:0000256" key="8">
    <source>
        <dbReference type="ARBA" id="ARBA00022989"/>
    </source>
</evidence>
<keyword evidence="10" id="KW-0443">Lipid metabolism</keyword>
<keyword evidence="9" id="KW-0560">Oxidoreductase</keyword>
<evidence type="ECO:0000256" key="15">
    <source>
        <dbReference type="ARBA" id="ARBA00042579"/>
    </source>
</evidence>
<feature type="transmembrane region" description="Helical" evidence="17">
    <location>
        <begin position="12"/>
        <end position="30"/>
    </location>
</feature>
<dbReference type="GO" id="GO:0006694">
    <property type="term" value="P:steroid biosynthetic process"/>
    <property type="evidence" value="ECO:0007669"/>
    <property type="project" value="TreeGrafter"/>
</dbReference>
<dbReference type="GO" id="GO:0003865">
    <property type="term" value="F:3-oxo-5-alpha-steroid 4-dehydrogenase activity"/>
    <property type="evidence" value="ECO:0007669"/>
    <property type="project" value="InterPro"/>
</dbReference>
<reference evidence="19 20" key="1">
    <citation type="submission" date="2017-02" db="EMBL/GenBank/DDBJ databases">
        <authorList>
            <person name="Peterson S.W."/>
        </authorList>
    </citation>
    <scope>NUCLEOTIDE SEQUENCE [LARGE SCALE GENOMIC DNA]</scope>
    <source>
        <strain evidence="19 20">DSM 18108</strain>
    </source>
</reference>
<keyword evidence="8 17" id="KW-1133">Transmembrane helix</keyword>
<organism evidence="19 20">
    <name type="scientific">Chitinophaga ginsengisegetis</name>
    <dbReference type="NCBI Taxonomy" id="393003"/>
    <lineage>
        <taxon>Bacteria</taxon>
        <taxon>Pseudomonadati</taxon>
        <taxon>Bacteroidota</taxon>
        <taxon>Chitinophagia</taxon>
        <taxon>Chitinophagales</taxon>
        <taxon>Chitinophagaceae</taxon>
        <taxon>Chitinophaga</taxon>
    </lineage>
</organism>
<dbReference type="GO" id="GO:0016020">
    <property type="term" value="C:membrane"/>
    <property type="evidence" value="ECO:0007669"/>
    <property type="project" value="InterPro"/>
</dbReference>
<dbReference type="InterPro" id="IPR039357">
    <property type="entry name" value="SRD5A/TECR"/>
</dbReference>
<comment type="catalytic activity">
    <reaction evidence="16">
        <text>androst-4-ene-3,17-dione + NADPH + H(+) = 5alpha-androstan-3,17-dione + NADP(+)</text>
        <dbReference type="Rhea" id="RHEA:50816"/>
        <dbReference type="ChEBI" id="CHEBI:15378"/>
        <dbReference type="ChEBI" id="CHEBI:15994"/>
        <dbReference type="ChEBI" id="CHEBI:16422"/>
        <dbReference type="ChEBI" id="CHEBI:57783"/>
        <dbReference type="ChEBI" id="CHEBI:58349"/>
    </reaction>
    <physiologicalReaction direction="left-to-right" evidence="16">
        <dbReference type="Rhea" id="RHEA:50817"/>
    </physiologicalReaction>
</comment>
<keyword evidence="7" id="KW-0521">NADP</keyword>
<keyword evidence="4" id="KW-0221">Differentiation</keyword>
<keyword evidence="3 17" id="KW-0812">Transmembrane</keyword>
<dbReference type="PANTHER" id="PTHR10556">
    <property type="entry name" value="3-OXO-5-ALPHA-STEROID 4-DEHYDROGENASE"/>
    <property type="match status" value="1"/>
</dbReference>
<keyword evidence="11 17" id="KW-0472">Membrane</keyword>
<protein>
    <recommendedName>
        <fullName evidence="13">3-oxo-5-alpha-steroid 4-dehydrogenase 1</fullName>
    </recommendedName>
    <alternativeName>
        <fullName evidence="14">SR type 1</fullName>
    </alternativeName>
    <alternativeName>
        <fullName evidence="15">Steroid 5-alpha-reductase 1</fullName>
    </alternativeName>
</protein>
<dbReference type="EMBL" id="FUZZ01000004">
    <property type="protein sequence ID" value="SKD08958.1"/>
    <property type="molecule type" value="Genomic_DNA"/>
</dbReference>
<evidence type="ECO:0000256" key="4">
    <source>
        <dbReference type="ARBA" id="ARBA00022782"/>
    </source>
</evidence>
<feature type="transmembrane region" description="Helical" evidence="17">
    <location>
        <begin position="81"/>
        <end position="99"/>
    </location>
</feature>
<gene>
    <name evidence="19" type="ORF">SAMN05660461_4835</name>
</gene>
<dbReference type="GO" id="GO:0030154">
    <property type="term" value="P:cell differentiation"/>
    <property type="evidence" value="ECO:0007669"/>
    <property type="project" value="UniProtKB-KW"/>
</dbReference>
<evidence type="ECO:0000256" key="12">
    <source>
        <dbReference type="ARBA" id="ARBA00037789"/>
    </source>
</evidence>
<dbReference type="AlphaFoldDB" id="A0A1T5P9B7"/>
<accession>A0A1T5P9B7</accession>
<keyword evidence="5" id="KW-0256">Endoplasmic reticulum</keyword>
<evidence type="ECO:0000256" key="2">
    <source>
        <dbReference type="ARBA" id="ARBA00004524"/>
    </source>
</evidence>
<evidence type="ECO:0000313" key="19">
    <source>
        <dbReference type="EMBL" id="SKD08958.1"/>
    </source>
</evidence>
<sequence>MIDYLPLHSYVVFTYCWMFTGIGAGIYLLRREAPYGRYSSDKWGPMISNKLAWLLMEATVLVSFLIWIPLCTFQWRSPAGVMIFLFLLHYVHRSFVYPFMIRTKGKKMPVVIMLSGMLFNTVNGSLLGIWFAAIEHYPNNAFISWYYTPPFIIGTFLFLAGMGINWWSDYQLIGLRKKHETGYKIPQAGLFKYISSPNLAGEIIEWGGYALLTWSLPGLAFFIWTCANLLPRAMANHRWYQQQFPEYPANRKALLPFIW</sequence>
<evidence type="ECO:0000256" key="3">
    <source>
        <dbReference type="ARBA" id="ARBA00022692"/>
    </source>
</evidence>
<dbReference type="FunFam" id="1.20.120.1630:FF:000014">
    <property type="entry name" value="Steroid 5-alpha reductase, putative"/>
    <property type="match status" value="1"/>
</dbReference>
<name>A0A1T5P9B7_9BACT</name>
<feature type="transmembrane region" description="Helical" evidence="17">
    <location>
        <begin position="51"/>
        <end position="75"/>
    </location>
</feature>
<feature type="transmembrane region" description="Helical" evidence="17">
    <location>
        <begin position="145"/>
        <end position="168"/>
    </location>
</feature>
<keyword evidence="20" id="KW-1185">Reference proteome</keyword>
<dbReference type="STRING" id="393003.SAMN05660461_4835"/>
<dbReference type="Pfam" id="PF02544">
    <property type="entry name" value="Steroid_dh"/>
    <property type="match status" value="1"/>
</dbReference>
<dbReference type="InterPro" id="IPR016636">
    <property type="entry name" value="3-oxo-5-alpha-steroid_4-DH"/>
</dbReference>
<dbReference type="InterPro" id="IPR001104">
    <property type="entry name" value="3-oxo-5_a-steroid_4-DH_C"/>
</dbReference>
<proteinExistence type="predicted"/>
<dbReference type="Gene3D" id="1.20.120.1630">
    <property type="match status" value="1"/>
</dbReference>
<keyword evidence="6" id="KW-0492">Microsome</keyword>
<evidence type="ECO:0000313" key="20">
    <source>
        <dbReference type="Proteomes" id="UP000190166"/>
    </source>
</evidence>
<dbReference type="RefSeq" id="WP_079472106.1">
    <property type="nucleotide sequence ID" value="NZ_FUZZ01000004.1"/>
</dbReference>
<evidence type="ECO:0000256" key="11">
    <source>
        <dbReference type="ARBA" id="ARBA00023136"/>
    </source>
</evidence>
<evidence type="ECO:0000256" key="10">
    <source>
        <dbReference type="ARBA" id="ARBA00023098"/>
    </source>
</evidence>
<dbReference type="PANTHER" id="PTHR10556:SF57">
    <property type="entry name" value="3-OXO-5-ALPHA-STEROID 4-DEHYDROGENASE 1"/>
    <property type="match status" value="1"/>
</dbReference>